<dbReference type="Gene3D" id="2.60.40.150">
    <property type="entry name" value="C2 domain"/>
    <property type="match status" value="1"/>
</dbReference>
<sequence length="303" mass="35267">MADYEDTDDELKTPTVTIAFEYIEAEQTFNFYIRRVSHAPYVPSIKMKYSRGVMHVAKGLSRKTWMGTKRSITWEYETAISFQEMLSQKPKSYRTLAVPRCVTTIFNEFFTCQIPKQVFHNTLMKIQFCDVGRDDYEVVIAECDYWIDTNPIERFREYELPLTISAPDLGELELSIAYLPTAQRVLLTNCKATNLRVDPTAEEIHVRAILFVSGRFDEIHKSEHKNPKDETPTGFHFAKKLVFDLMRIDVNDALVVCQVVQKINHRKRVIGQCEVRCCDGQWSRMLATLRQPTSETYRLRPAL</sequence>
<name>A0A0D6L5Z1_9BILA</name>
<dbReference type="InterPro" id="IPR035892">
    <property type="entry name" value="C2_domain_sf"/>
</dbReference>
<dbReference type="GO" id="GO:0070382">
    <property type="term" value="C:exocytic vesicle"/>
    <property type="evidence" value="ECO:0007669"/>
    <property type="project" value="TreeGrafter"/>
</dbReference>
<dbReference type="GO" id="GO:0098793">
    <property type="term" value="C:presynapse"/>
    <property type="evidence" value="ECO:0007669"/>
    <property type="project" value="GOC"/>
</dbReference>
<dbReference type="GO" id="GO:0005544">
    <property type="term" value="F:calcium-dependent phospholipid binding"/>
    <property type="evidence" value="ECO:0007669"/>
    <property type="project" value="TreeGrafter"/>
</dbReference>
<dbReference type="PANTHER" id="PTHR10024">
    <property type="entry name" value="SYNAPTOTAGMIN"/>
    <property type="match status" value="1"/>
</dbReference>
<accession>A0A0D6L5Z1</accession>
<dbReference type="EMBL" id="KE126438">
    <property type="protein sequence ID" value="EPB66158.1"/>
    <property type="molecule type" value="Genomic_DNA"/>
</dbReference>
<organism evidence="1 2">
    <name type="scientific">Ancylostoma ceylanicum</name>
    <dbReference type="NCBI Taxonomy" id="53326"/>
    <lineage>
        <taxon>Eukaryota</taxon>
        <taxon>Metazoa</taxon>
        <taxon>Ecdysozoa</taxon>
        <taxon>Nematoda</taxon>
        <taxon>Chromadorea</taxon>
        <taxon>Rhabditida</taxon>
        <taxon>Rhabditina</taxon>
        <taxon>Rhabditomorpha</taxon>
        <taxon>Strongyloidea</taxon>
        <taxon>Ancylostomatidae</taxon>
        <taxon>Ancylostomatinae</taxon>
        <taxon>Ancylostoma</taxon>
    </lineage>
</organism>
<dbReference type="GO" id="GO:0006906">
    <property type="term" value="P:vesicle fusion"/>
    <property type="evidence" value="ECO:0007669"/>
    <property type="project" value="TreeGrafter"/>
</dbReference>
<dbReference type="GO" id="GO:0030424">
    <property type="term" value="C:axon"/>
    <property type="evidence" value="ECO:0007669"/>
    <property type="project" value="TreeGrafter"/>
</dbReference>
<keyword evidence="2" id="KW-1185">Reference proteome</keyword>
<protein>
    <submittedName>
        <fullName evidence="1">Uncharacterized protein</fullName>
    </submittedName>
</protein>
<dbReference type="GO" id="GO:0030276">
    <property type="term" value="F:clathrin binding"/>
    <property type="evidence" value="ECO:0007669"/>
    <property type="project" value="TreeGrafter"/>
</dbReference>
<reference evidence="1 2" key="1">
    <citation type="submission" date="2013-05" db="EMBL/GenBank/DDBJ databases">
        <title>Draft genome of the parasitic nematode Anyclostoma ceylanicum.</title>
        <authorList>
            <person name="Mitreva M."/>
        </authorList>
    </citation>
    <scope>NUCLEOTIDE SEQUENCE [LARGE SCALE GENOMIC DNA]</scope>
</reference>
<dbReference type="Proteomes" id="UP000054495">
    <property type="component" value="Unassembled WGS sequence"/>
</dbReference>
<dbReference type="GO" id="GO:0001786">
    <property type="term" value="F:phosphatidylserine binding"/>
    <property type="evidence" value="ECO:0007669"/>
    <property type="project" value="TreeGrafter"/>
</dbReference>
<dbReference type="GO" id="GO:0005886">
    <property type="term" value="C:plasma membrane"/>
    <property type="evidence" value="ECO:0007669"/>
    <property type="project" value="TreeGrafter"/>
</dbReference>
<dbReference type="GO" id="GO:0000149">
    <property type="term" value="F:SNARE binding"/>
    <property type="evidence" value="ECO:0007669"/>
    <property type="project" value="TreeGrafter"/>
</dbReference>
<dbReference type="GO" id="GO:0005509">
    <property type="term" value="F:calcium ion binding"/>
    <property type="evidence" value="ECO:0007669"/>
    <property type="project" value="TreeGrafter"/>
</dbReference>
<dbReference type="GO" id="GO:0048791">
    <property type="term" value="P:calcium ion-regulated exocytosis of neurotransmitter"/>
    <property type="evidence" value="ECO:0007669"/>
    <property type="project" value="TreeGrafter"/>
</dbReference>
<evidence type="ECO:0000313" key="2">
    <source>
        <dbReference type="Proteomes" id="UP000054495"/>
    </source>
</evidence>
<evidence type="ECO:0000313" key="1">
    <source>
        <dbReference type="EMBL" id="EPB66158.1"/>
    </source>
</evidence>
<proteinExistence type="predicted"/>
<gene>
    <name evidence="1" type="ORF">ANCCEY_14752</name>
</gene>
<dbReference type="AlphaFoldDB" id="A0A0D6L5Z1"/>
<dbReference type="PANTHER" id="PTHR10024:SF364">
    <property type="entry name" value="C2 DOMAIN-CONTAINING PROTEIN"/>
    <property type="match status" value="1"/>
</dbReference>